<evidence type="ECO:0000313" key="3">
    <source>
        <dbReference type="Proteomes" id="UP000230002"/>
    </source>
</evidence>
<keyword evidence="3" id="KW-1185">Reference proteome</keyword>
<protein>
    <submittedName>
        <fullName evidence="2">Uncharacterized protein</fullName>
    </submittedName>
</protein>
<keyword evidence="1" id="KW-0812">Transmembrane</keyword>
<comment type="caution">
    <text evidence="2">The sequence shown here is derived from an EMBL/GenBank/DDBJ whole genome shotgun (WGS) entry which is preliminary data.</text>
</comment>
<gene>
    <name evidence="2" type="ORF">GSI_04562</name>
</gene>
<proteinExistence type="predicted"/>
<name>A0A2G8SH78_9APHY</name>
<evidence type="ECO:0000256" key="1">
    <source>
        <dbReference type="SAM" id="Phobius"/>
    </source>
</evidence>
<dbReference type="Proteomes" id="UP000230002">
    <property type="component" value="Unassembled WGS sequence"/>
</dbReference>
<feature type="transmembrane region" description="Helical" evidence="1">
    <location>
        <begin position="12"/>
        <end position="30"/>
    </location>
</feature>
<dbReference type="EMBL" id="AYKW01000008">
    <property type="protein sequence ID" value="PIL33113.1"/>
    <property type="molecule type" value="Genomic_DNA"/>
</dbReference>
<keyword evidence="1" id="KW-0472">Membrane</keyword>
<keyword evidence="1" id="KW-1133">Transmembrane helix</keyword>
<reference evidence="2 3" key="1">
    <citation type="journal article" date="2015" name="Sci. Rep.">
        <title>Chromosome-level genome map provides insights into diverse defense mechanisms in the medicinal fungus Ganoderma sinense.</title>
        <authorList>
            <person name="Zhu Y."/>
            <person name="Xu J."/>
            <person name="Sun C."/>
            <person name="Zhou S."/>
            <person name="Xu H."/>
            <person name="Nelson D.R."/>
            <person name="Qian J."/>
            <person name="Song J."/>
            <person name="Luo H."/>
            <person name="Xiang L."/>
            <person name="Li Y."/>
            <person name="Xu Z."/>
            <person name="Ji A."/>
            <person name="Wang L."/>
            <person name="Lu S."/>
            <person name="Hayward A."/>
            <person name="Sun W."/>
            <person name="Li X."/>
            <person name="Schwartz D.C."/>
            <person name="Wang Y."/>
            <person name="Chen S."/>
        </authorList>
    </citation>
    <scope>NUCLEOTIDE SEQUENCE [LARGE SCALE GENOMIC DNA]</scope>
    <source>
        <strain evidence="2 3">ZZ0214-1</strain>
    </source>
</reference>
<sequence>MQPTSATIRHHALVLWMPTIIGVMAIWKMGHRQFSTFRIMVRQTRDLEKANVQLEVAIQETQVRMVDAMPVVVSVNTEVISPPEYSPEATAQHQAQMEDVDRLIAAIEAVEEEYWGSTYM</sequence>
<accession>A0A2G8SH78</accession>
<dbReference type="AlphaFoldDB" id="A0A2G8SH78"/>
<organism evidence="2 3">
    <name type="scientific">Ganoderma sinense ZZ0214-1</name>
    <dbReference type="NCBI Taxonomy" id="1077348"/>
    <lineage>
        <taxon>Eukaryota</taxon>
        <taxon>Fungi</taxon>
        <taxon>Dikarya</taxon>
        <taxon>Basidiomycota</taxon>
        <taxon>Agaricomycotina</taxon>
        <taxon>Agaricomycetes</taxon>
        <taxon>Polyporales</taxon>
        <taxon>Polyporaceae</taxon>
        <taxon>Ganoderma</taxon>
    </lineage>
</organism>
<evidence type="ECO:0000313" key="2">
    <source>
        <dbReference type="EMBL" id="PIL33113.1"/>
    </source>
</evidence>